<keyword evidence="2" id="KW-0813">Transport</keyword>
<evidence type="ECO:0000256" key="1">
    <source>
        <dbReference type="ARBA" id="ARBA00004651"/>
    </source>
</evidence>
<name>A0A3R9PAF3_9BACI</name>
<dbReference type="CDD" id="cd06582">
    <property type="entry name" value="TM_PBP1_LivH_like"/>
    <property type="match status" value="1"/>
</dbReference>
<sequence length="309" mass="33698">MMVYCRGRSNLTSPWQYHFTLLRSDQMIMTLTNGLSMASMLFIIAVGLNLSFALLRVANLAHGAFYLFGAYVGLTTMNQTGSWALAIVMGGLVTALLAFLLEFFLLRKVRGDNLRETLVTLSVAIILADLMIFIWGGNPKSIPYPEMLQGPIHLGNVIVPKLNLFIFCTAVVIGVLLWLLLNKTKIGMIIRAGVDDFEMVSALGTNIRLLFTAMFVISGFLAGVVGVIGGSQLMMSPGDDWRILTYALLIIILGGMGSFGGSMVAAVIMGFIYSFGSLYVPEFQLFLMFAPVALVLIIRPKGLFGRGLE</sequence>
<dbReference type="Pfam" id="PF02653">
    <property type="entry name" value="BPD_transp_2"/>
    <property type="match status" value="1"/>
</dbReference>
<organism evidence="10 11">
    <name type="scientific">Salibacterium salarium</name>
    <dbReference type="NCBI Taxonomy" id="284579"/>
    <lineage>
        <taxon>Bacteria</taxon>
        <taxon>Bacillati</taxon>
        <taxon>Bacillota</taxon>
        <taxon>Bacilli</taxon>
        <taxon>Bacillales</taxon>
        <taxon>Bacillaceae</taxon>
    </lineage>
</organism>
<comment type="similarity">
    <text evidence="8">Belongs to the binding-protein-dependent transport system permease family. LivHM subfamily.</text>
</comment>
<evidence type="ECO:0000256" key="4">
    <source>
        <dbReference type="ARBA" id="ARBA00022692"/>
    </source>
</evidence>
<evidence type="ECO:0000256" key="8">
    <source>
        <dbReference type="ARBA" id="ARBA00037998"/>
    </source>
</evidence>
<evidence type="ECO:0000313" key="10">
    <source>
        <dbReference type="EMBL" id="RSL33987.1"/>
    </source>
</evidence>
<dbReference type="GO" id="GO:0005886">
    <property type="term" value="C:plasma membrane"/>
    <property type="evidence" value="ECO:0007669"/>
    <property type="project" value="UniProtKB-SubCell"/>
</dbReference>
<keyword evidence="5" id="KW-0029">Amino-acid transport</keyword>
<evidence type="ECO:0000256" key="9">
    <source>
        <dbReference type="SAM" id="Phobius"/>
    </source>
</evidence>
<dbReference type="InterPro" id="IPR052157">
    <property type="entry name" value="BCAA_transport_permease"/>
</dbReference>
<keyword evidence="6 9" id="KW-1133">Transmembrane helix</keyword>
<feature type="transmembrane region" description="Helical" evidence="9">
    <location>
        <begin position="27"/>
        <end position="50"/>
    </location>
</feature>
<accession>A0A3R9PAF3</accession>
<feature type="transmembrane region" description="Helical" evidence="9">
    <location>
        <begin position="209"/>
        <end position="231"/>
    </location>
</feature>
<feature type="transmembrane region" description="Helical" evidence="9">
    <location>
        <begin position="243"/>
        <end position="273"/>
    </location>
</feature>
<feature type="transmembrane region" description="Helical" evidence="9">
    <location>
        <begin position="83"/>
        <end position="106"/>
    </location>
</feature>
<feature type="transmembrane region" description="Helical" evidence="9">
    <location>
        <begin position="285"/>
        <end position="304"/>
    </location>
</feature>
<evidence type="ECO:0000256" key="3">
    <source>
        <dbReference type="ARBA" id="ARBA00022475"/>
    </source>
</evidence>
<dbReference type="PANTHER" id="PTHR11795:SF442">
    <property type="entry name" value="ABC TRANSPORTER ATP-BINDING PROTEIN"/>
    <property type="match status" value="1"/>
</dbReference>
<dbReference type="AlphaFoldDB" id="A0A3R9PAF3"/>
<comment type="subcellular location">
    <subcellularLocation>
        <location evidence="1">Cell membrane</location>
        <topology evidence="1">Multi-pass membrane protein</topology>
    </subcellularLocation>
</comment>
<proteinExistence type="inferred from homology"/>
<protein>
    <submittedName>
        <fullName evidence="10">Branched-chain amino acid ABC transporter permease</fullName>
    </submittedName>
</protein>
<dbReference type="GO" id="GO:0006865">
    <property type="term" value="P:amino acid transport"/>
    <property type="evidence" value="ECO:0007669"/>
    <property type="project" value="UniProtKB-KW"/>
</dbReference>
<feature type="transmembrane region" description="Helical" evidence="9">
    <location>
        <begin position="157"/>
        <end position="181"/>
    </location>
</feature>
<keyword evidence="7 9" id="KW-0472">Membrane</keyword>
<evidence type="ECO:0000256" key="7">
    <source>
        <dbReference type="ARBA" id="ARBA00023136"/>
    </source>
</evidence>
<reference evidence="10 11" key="1">
    <citation type="submission" date="2018-10" db="EMBL/GenBank/DDBJ databases">
        <title>Draft genome sequence of Bacillus salarius IM0101, isolated from a hypersaline soil in Inner Mongolia, China.</title>
        <authorList>
            <person name="Yamprayoonswat W."/>
            <person name="Boonvisut S."/>
            <person name="Jumpathong W."/>
            <person name="Sittihan S."/>
            <person name="Ruangsuj P."/>
            <person name="Wanthongcharoen S."/>
            <person name="Thongpramul N."/>
            <person name="Pimmason S."/>
            <person name="Yu B."/>
            <person name="Yasawong M."/>
        </authorList>
    </citation>
    <scope>NUCLEOTIDE SEQUENCE [LARGE SCALE GENOMIC DNA]</scope>
    <source>
        <strain evidence="10 11">IM0101</strain>
    </source>
</reference>
<keyword evidence="11" id="KW-1185">Reference proteome</keyword>
<evidence type="ECO:0000313" key="11">
    <source>
        <dbReference type="Proteomes" id="UP000275076"/>
    </source>
</evidence>
<evidence type="ECO:0000256" key="5">
    <source>
        <dbReference type="ARBA" id="ARBA00022970"/>
    </source>
</evidence>
<gene>
    <name evidence="10" type="ORF">D7Z54_07685</name>
</gene>
<feature type="transmembrane region" description="Helical" evidence="9">
    <location>
        <begin position="57"/>
        <end position="77"/>
    </location>
</feature>
<feature type="transmembrane region" description="Helical" evidence="9">
    <location>
        <begin position="118"/>
        <end position="137"/>
    </location>
</feature>
<dbReference type="InterPro" id="IPR001851">
    <property type="entry name" value="ABC_transp_permease"/>
</dbReference>
<dbReference type="EMBL" id="RBVX01000005">
    <property type="protein sequence ID" value="RSL33987.1"/>
    <property type="molecule type" value="Genomic_DNA"/>
</dbReference>
<evidence type="ECO:0000256" key="6">
    <source>
        <dbReference type="ARBA" id="ARBA00022989"/>
    </source>
</evidence>
<dbReference type="PANTHER" id="PTHR11795">
    <property type="entry name" value="BRANCHED-CHAIN AMINO ACID TRANSPORT SYSTEM PERMEASE PROTEIN LIVH"/>
    <property type="match status" value="1"/>
</dbReference>
<dbReference type="GO" id="GO:0022857">
    <property type="term" value="F:transmembrane transporter activity"/>
    <property type="evidence" value="ECO:0007669"/>
    <property type="project" value="InterPro"/>
</dbReference>
<keyword evidence="4 9" id="KW-0812">Transmembrane</keyword>
<evidence type="ECO:0000256" key="2">
    <source>
        <dbReference type="ARBA" id="ARBA00022448"/>
    </source>
</evidence>
<keyword evidence="3" id="KW-1003">Cell membrane</keyword>
<comment type="caution">
    <text evidence="10">The sequence shown here is derived from an EMBL/GenBank/DDBJ whole genome shotgun (WGS) entry which is preliminary data.</text>
</comment>
<dbReference type="Proteomes" id="UP000275076">
    <property type="component" value="Unassembled WGS sequence"/>
</dbReference>
<dbReference type="OrthoDB" id="9807115at2"/>